<evidence type="ECO:0000313" key="3">
    <source>
        <dbReference type="Proteomes" id="UP000286045"/>
    </source>
</evidence>
<reference evidence="2 3" key="1">
    <citation type="submission" date="2018-12" db="EMBL/GenBank/DDBJ databases">
        <title>Draft genome sequence of Xylaria grammica IHI A82.</title>
        <authorList>
            <person name="Buettner E."/>
            <person name="Kellner H."/>
        </authorList>
    </citation>
    <scope>NUCLEOTIDE SEQUENCE [LARGE SCALE GENOMIC DNA]</scope>
    <source>
        <strain evidence="2 3">IHI A82</strain>
    </source>
</reference>
<dbReference type="Proteomes" id="UP000286045">
    <property type="component" value="Unassembled WGS sequence"/>
</dbReference>
<feature type="compositionally biased region" description="Basic residues" evidence="1">
    <location>
        <begin position="1"/>
        <end position="17"/>
    </location>
</feature>
<organism evidence="2 3">
    <name type="scientific">Xylaria grammica</name>
    <dbReference type="NCBI Taxonomy" id="363999"/>
    <lineage>
        <taxon>Eukaryota</taxon>
        <taxon>Fungi</taxon>
        <taxon>Dikarya</taxon>
        <taxon>Ascomycota</taxon>
        <taxon>Pezizomycotina</taxon>
        <taxon>Sordariomycetes</taxon>
        <taxon>Xylariomycetidae</taxon>
        <taxon>Xylariales</taxon>
        <taxon>Xylariaceae</taxon>
        <taxon>Xylaria</taxon>
    </lineage>
</organism>
<feature type="region of interest" description="Disordered" evidence="1">
    <location>
        <begin position="1"/>
        <end position="60"/>
    </location>
</feature>
<name>A0A439DBN2_9PEZI</name>
<gene>
    <name evidence="2" type="ORF">EKO27_g3276</name>
</gene>
<keyword evidence="3" id="KW-1185">Reference proteome</keyword>
<proteinExistence type="predicted"/>
<dbReference type="AlphaFoldDB" id="A0A439DBN2"/>
<feature type="region of interest" description="Disordered" evidence="1">
    <location>
        <begin position="95"/>
        <end position="114"/>
    </location>
</feature>
<feature type="compositionally biased region" description="Basic residues" evidence="1">
    <location>
        <begin position="46"/>
        <end position="59"/>
    </location>
</feature>
<accession>A0A439DBN2</accession>
<sequence length="225" mass="25771">MTERKKPRHKSIRHQPRRAATASKTNEPEATHITFPSHSSVGVQKPKGRSHGHATRQRKKFQEALVKRVDSLGPEAWDEQAQLLGLSDTFPLVSPISAKPSNLRGQGRRRAKGKKYMDEILDPESHIDDELKRGSRWIPNFEHRKRPLVQPPGVPYSLWMAYKHLDDYIYRQSLSSAELDSLPLVEDVHEYQNSDGRTPKPITPLGYQWDENLELVPIPGHSTLR</sequence>
<dbReference type="EMBL" id="RYZI01000068">
    <property type="protein sequence ID" value="RWA11824.1"/>
    <property type="molecule type" value="Genomic_DNA"/>
</dbReference>
<evidence type="ECO:0000256" key="1">
    <source>
        <dbReference type="SAM" id="MobiDB-lite"/>
    </source>
</evidence>
<protein>
    <submittedName>
        <fullName evidence="2">Uncharacterized protein</fullName>
    </submittedName>
</protein>
<evidence type="ECO:0000313" key="2">
    <source>
        <dbReference type="EMBL" id="RWA11824.1"/>
    </source>
</evidence>
<comment type="caution">
    <text evidence="2">The sequence shown here is derived from an EMBL/GenBank/DDBJ whole genome shotgun (WGS) entry which is preliminary data.</text>
</comment>